<evidence type="ECO:0000313" key="1">
    <source>
        <dbReference type="EMBL" id="TNN77820.1"/>
    </source>
</evidence>
<dbReference type="Proteomes" id="UP000314294">
    <property type="component" value="Unassembled WGS sequence"/>
</dbReference>
<name>A0A4Z2IIJ5_9TELE</name>
<gene>
    <name evidence="1" type="ORF">EYF80_011877</name>
</gene>
<reference evidence="1 2" key="1">
    <citation type="submission" date="2019-03" db="EMBL/GenBank/DDBJ databases">
        <title>First draft genome of Liparis tanakae, snailfish: a comprehensive survey of snailfish specific genes.</title>
        <authorList>
            <person name="Kim W."/>
            <person name="Song I."/>
            <person name="Jeong J.-H."/>
            <person name="Kim D."/>
            <person name="Kim S."/>
            <person name="Ryu S."/>
            <person name="Song J.Y."/>
            <person name="Lee S.K."/>
        </authorList>
    </citation>
    <scope>NUCLEOTIDE SEQUENCE [LARGE SCALE GENOMIC DNA]</scope>
    <source>
        <tissue evidence="1">Muscle</tissue>
    </source>
</reference>
<dbReference type="AlphaFoldDB" id="A0A4Z2IIJ5"/>
<evidence type="ECO:0000313" key="2">
    <source>
        <dbReference type="Proteomes" id="UP000314294"/>
    </source>
</evidence>
<accession>A0A4Z2IIJ5</accession>
<proteinExistence type="predicted"/>
<keyword evidence="2" id="KW-1185">Reference proteome</keyword>
<comment type="caution">
    <text evidence="1">The sequence shown here is derived from an EMBL/GenBank/DDBJ whole genome shotgun (WGS) entry which is preliminary data.</text>
</comment>
<organism evidence="1 2">
    <name type="scientific">Liparis tanakae</name>
    <name type="common">Tanaka's snailfish</name>
    <dbReference type="NCBI Taxonomy" id="230148"/>
    <lineage>
        <taxon>Eukaryota</taxon>
        <taxon>Metazoa</taxon>
        <taxon>Chordata</taxon>
        <taxon>Craniata</taxon>
        <taxon>Vertebrata</taxon>
        <taxon>Euteleostomi</taxon>
        <taxon>Actinopterygii</taxon>
        <taxon>Neopterygii</taxon>
        <taxon>Teleostei</taxon>
        <taxon>Neoteleostei</taxon>
        <taxon>Acanthomorphata</taxon>
        <taxon>Eupercaria</taxon>
        <taxon>Perciformes</taxon>
        <taxon>Cottioidei</taxon>
        <taxon>Cottales</taxon>
        <taxon>Liparidae</taxon>
        <taxon>Liparis</taxon>
    </lineage>
</organism>
<protein>
    <submittedName>
        <fullName evidence="1">Uncharacterized protein</fullName>
    </submittedName>
</protein>
<dbReference type="EMBL" id="SRLO01000079">
    <property type="protein sequence ID" value="TNN77820.1"/>
    <property type="molecule type" value="Genomic_DNA"/>
</dbReference>
<sequence>MVVLWLEGYQVEQRKFEGQLSWSSQIHEQTDQEKDSGLMKTTIAMCQEADIHLSPVPLCAIQDLSRILSRDEKRVFTPDASRRDAAGAGLIAPASSAI</sequence>